<dbReference type="GO" id="GO:0043107">
    <property type="term" value="P:type IV pilus-dependent motility"/>
    <property type="evidence" value="ECO:0007669"/>
    <property type="project" value="InterPro"/>
</dbReference>
<accession>A0A2W1LKR5</accession>
<organism evidence="3 4">
    <name type="scientific">Paenibacillus sambharensis</name>
    <dbReference type="NCBI Taxonomy" id="1803190"/>
    <lineage>
        <taxon>Bacteria</taxon>
        <taxon>Bacillati</taxon>
        <taxon>Bacillota</taxon>
        <taxon>Bacilli</taxon>
        <taxon>Bacillales</taxon>
        <taxon>Paenibacillaceae</taxon>
        <taxon>Paenibacillus</taxon>
    </lineage>
</organism>
<dbReference type="OrthoDB" id="2594151at2"/>
<evidence type="ECO:0000313" key="3">
    <source>
        <dbReference type="EMBL" id="PZD95064.1"/>
    </source>
</evidence>
<evidence type="ECO:0000313" key="4">
    <source>
        <dbReference type="Proteomes" id="UP000249522"/>
    </source>
</evidence>
<dbReference type="GO" id="GO:0043683">
    <property type="term" value="P:type IV pilus assembly"/>
    <property type="evidence" value="ECO:0007669"/>
    <property type="project" value="InterPro"/>
</dbReference>
<comment type="caution">
    <text evidence="3">The sequence shown here is derived from an EMBL/GenBank/DDBJ whole genome shotgun (WGS) entry which is preliminary data.</text>
</comment>
<feature type="coiled-coil region" evidence="1">
    <location>
        <begin position="37"/>
        <end position="64"/>
    </location>
</feature>
<evidence type="ECO:0000256" key="2">
    <source>
        <dbReference type="SAM" id="Phobius"/>
    </source>
</evidence>
<protein>
    <recommendedName>
        <fullName evidence="5">Pilus assembly protein PilO</fullName>
    </recommendedName>
</protein>
<dbReference type="InterPro" id="IPR014717">
    <property type="entry name" value="Transl_elong_EF1B/ribsomal_bS6"/>
</dbReference>
<evidence type="ECO:0008006" key="5">
    <source>
        <dbReference type="Google" id="ProtNLM"/>
    </source>
</evidence>
<keyword evidence="1" id="KW-0175">Coiled coil</keyword>
<keyword evidence="4" id="KW-1185">Reference proteome</keyword>
<dbReference type="Pfam" id="PF04350">
    <property type="entry name" value="PilO"/>
    <property type="match status" value="1"/>
</dbReference>
<feature type="transmembrane region" description="Helical" evidence="2">
    <location>
        <begin position="12"/>
        <end position="31"/>
    </location>
</feature>
<name>A0A2W1LKR5_9BACL</name>
<dbReference type="InterPro" id="IPR007445">
    <property type="entry name" value="PilO"/>
</dbReference>
<dbReference type="Gene3D" id="3.30.70.60">
    <property type="match status" value="1"/>
</dbReference>
<dbReference type="RefSeq" id="WP_111147612.1">
    <property type="nucleotide sequence ID" value="NZ_QKRB01000046.1"/>
</dbReference>
<dbReference type="AlphaFoldDB" id="A0A2W1LKR5"/>
<proteinExistence type="predicted"/>
<keyword evidence="2" id="KW-1133">Transmembrane helix</keyword>
<keyword evidence="2" id="KW-0472">Membrane</keyword>
<dbReference type="EMBL" id="QKRB01000046">
    <property type="protein sequence ID" value="PZD95064.1"/>
    <property type="molecule type" value="Genomic_DNA"/>
</dbReference>
<evidence type="ECO:0000256" key="1">
    <source>
        <dbReference type="SAM" id="Coils"/>
    </source>
</evidence>
<reference evidence="3 4" key="1">
    <citation type="submission" date="2018-06" db="EMBL/GenBank/DDBJ databases">
        <title>Paenibacillus imtechensis sp. nov.</title>
        <authorList>
            <person name="Pinnaka A.K."/>
            <person name="Singh H."/>
            <person name="Kaur M."/>
        </authorList>
    </citation>
    <scope>NUCLEOTIDE SEQUENCE [LARGE SCALE GENOMIC DNA]</scope>
    <source>
        <strain evidence="3 4">SMB1</strain>
    </source>
</reference>
<sequence>MERLQNNRQALTLAAAALLLVLLAGVVYLILPASESVSEQEAEIAALSSQLQLLENKLAEREMAAGDIDTAAIQAAMPLWDNSEQLLLDLQQLENDTGVELMSSSFTITPAASDTEISSQAAETGSGTSDFSSTGRVQLSLVVSGTYLDLLNWMDGVQSLPRLITIDSFAISKPPADEVSWKPLTVNAALTAYYDSSYWELVDEVLWPFGS</sequence>
<keyword evidence="2" id="KW-0812">Transmembrane</keyword>
<dbReference type="Proteomes" id="UP000249522">
    <property type="component" value="Unassembled WGS sequence"/>
</dbReference>
<gene>
    <name evidence="3" type="ORF">DNH61_15630</name>
</gene>